<protein>
    <submittedName>
        <fullName evidence="6">FAD binding domain-domain-containing protein</fullName>
    </submittedName>
</protein>
<dbReference type="Proteomes" id="UP000242180">
    <property type="component" value="Unassembled WGS sequence"/>
</dbReference>
<feature type="domain" description="FAD-binding" evidence="5">
    <location>
        <begin position="2"/>
        <end position="370"/>
    </location>
</feature>
<evidence type="ECO:0000313" key="7">
    <source>
        <dbReference type="Proteomes" id="UP000242180"/>
    </source>
</evidence>
<evidence type="ECO:0000256" key="2">
    <source>
        <dbReference type="ARBA" id="ARBA00022630"/>
    </source>
</evidence>
<dbReference type="InterPro" id="IPR050641">
    <property type="entry name" value="RIFMO-like"/>
</dbReference>
<dbReference type="Gene3D" id="3.30.70.2450">
    <property type="match status" value="1"/>
</dbReference>
<evidence type="ECO:0000313" key="6">
    <source>
        <dbReference type="EMBL" id="ORZ00228.1"/>
    </source>
</evidence>
<gene>
    <name evidence="6" type="ORF">BCR43DRAFT_511258</name>
</gene>
<keyword evidence="7" id="KW-1185">Reference proteome</keyword>
<dbReference type="OMA" id="VECIVDY"/>
<dbReference type="PANTHER" id="PTHR43004">
    <property type="entry name" value="TRK SYSTEM POTASSIUM UPTAKE PROTEIN"/>
    <property type="match status" value="1"/>
</dbReference>
<dbReference type="InterPro" id="IPR036188">
    <property type="entry name" value="FAD/NAD-bd_sf"/>
</dbReference>
<evidence type="ECO:0000259" key="5">
    <source>
        <dbReference type="Pfam" id="PF01494"/>
    </source>
</evidence>
<dbReference type="SUPFAM" id="SSF51905">
    <property type="entry name" value="FAD/NAD(P)-binding domain"/>
    <property type="match status" value="1"/>
</dbReference>
<comment type="caution">
    <text evidence="6">The sequence shown here is derived from an EMBL/GenBank/DDBJ whole genome shotgun (WGS) entry which is preliminary data.</text>
</comment>
<accession>A0A1X2HLM7</accession>
<dbReference type="Gene3D" id="3.50.50.60">
    <property type="entry name" value="FAD/NAD(P)-binding domain"/>
    <property type="match status" value="1"/>
</dbReference>
<evidence type="ECO:0000256" key="3">
    <source>
        <dbReference type="ARBA" id="ARBA00022827"/>
    </source>
</evidence>
<dbReference type="EMBL" id="MCGN01000002">
    <property type="protein sequence ID" value="ORZ00228.1"/>
    <property type="molecule type" value="Genomic_DNA"/>
</dbReference>
<evidence type="ECO:0000256" key="4">
    <source>
        <dbReference type="ARBA" id="ARBA00023002"/>
    </source>
</evidence>
<dbReference type="InterPro" id="IPR002938">
    <property type="entry name" value="FAD-bd"/>
</dbReference>
<dbReference type="Pfam" id="PF01494">
    <property type="entry name" value="FAD_binding_3"/>
    <property type="match status" value="1"/>
</dbReference>
<dbReference type="GO" id="GO:0071949">
    <property type="term" value="F:FAD binding"/>
    <property type="evidence" value="ECO:0007669"/>
    <property type="project" value="InterPro"/>
</dbReference>
<dbReference type="PRINTS" id="PR00420">
    <property type="entry name" value="RNGMNOXGNASE"/>
</dbReference>
<keyword evidence="4" id="KW-0560">Oxidoreductase</keyword>
<dbReference type="OrthoDB" id="2690153at2759"/>
<dbReference type="InParanoid" id="A0A1X2HLM7"/>
<organism evidence="6 7">
    <name type="scientific">Syncephalastrum racemosum</name>
    <name type="common">Filamentous fungus</name>
    <dbReference type="NCBI Taxonomy" id="13706"/>
    <lineage>
        <taxon>Eukaryota</taxon>
        <taxon>Fungi</taxon>
        <taxon>Fungi incertae sedis</taxon>
        <taxon>Mucoromycota</taxon>
        <taxon>Mucoromycotina</taxon>
        <taxon>Mucoromycetes</taxon>
        <taxon>Mucorales</taxon>
        <taxon>Syncephalastraceae</taxon>
        <taxon>Syncephalastrum</taxon>
    </lineage>
</organism>
<name>A0A1X2HLM7_SYNRA</name>
<dbReference type="AlphaFoldDB" id="A0A1X2HLM7"/>
<sequence>MFDVFISGAGPVGLYLSYSLSQAGHSVFICDKKSGPAVGQSRAMAITARTLETFENRGIAPAFMERAGLIVRGVNIYSDGVKVGTVDLNQADTPYPHITSIGQDQTELFLVEKLHTETETRVHWNTACLGYSQSDDGVEVRIQNEDQTEEIIRAKYIVGADGTHSVVRHGTDGWTFDGRSVETKFALADVVLEGKDMDDTLTNGENRTYMFYSGAQLLGCIPFARQKDGSKRYRLFANLGSFKVDESKQRRVNHGFDAQEKLTLEEMNRILDKLTGNLEIKAVDPTWLNIFHINERKANGYRRNRAFVAGDAAHCHSPLGGQGLNTGVQDADNLAWKLSLVLKGKASDPEKLLDSYSLEREPIAAEVLQATGKITEMMMSDNIVSNTVRTVALRATVYFDFMKANLFEAMLQTALQIDPESPIVFPRPKNARALPDPGMMLKETSALTRRAIIDKHTMDRRSIRQVLHPFTRQNKHVALLVTTRLGSQRASPWPQPFFQARLPEACGRVIIEPSFAATSYTVPEYAEGTEGAEDVFWIENHGRLSNDAYTLSKRIGLTDCLTAEEEPPAALLLVRPDLYIAHSCFIRTQDDLDKAIGLLYTYLK</sequence>
<dbReference type="STRING" id="13706.A0A1X2HLM7"/>
<dbReference type="PANTHER" id="PTHR43004:SF19">
    <property type="entry name" value="BINDING MONOOXYGENASE, PUTATIVE (JCVI)-RELATED"/>
    <property type="match status" value="1"/>
</dbReference>
<proteinExistence type="predicted"/>
<dbReference type="GO" id="GO:0016709">
    <property type="term" value="F:oxidoreductase activity, acting on paired donors, with incorporation or reduction of molecular oxygen, NAD(P)H as one donor, and incorporation of one atom of oxygen"/>
    <property type="evidence" value="ECO:0007669"/>
    <property type="project" value="UniProtKB-ARBA"/>
</dbReference>
<reference evidence="6 7" key="1">
    <citation type="submission" date="2016-07" db="EMBL/GenBank/DDBJ databases">
        <title>Pervasive Adenine N6-methylation of Active Genes in Fungi.</title>
        <authorList>
            <consortium name="DOE Joint Genome Institute"/>
            <person name="Mondo S.J."/>
            <person name="Dannebaum R.O."/>
            <person name="Kuo R.C."/>
            <person name="Labutti K."/>
            <person name="Haridas S."/>
            <person name="Kuo A."/>
            <person name="Salamov A."/>
            <person name="Ahrendt S.R."/>
            <person name="Lipzen A."/>
            <person name="Sullivan W."/>
            <person name="Andreopoulos W.B."/>
            <person name="Clum A."/>
            <person name="Lindquist E."/>
            <person name="Daum C."/>
            <person name="Ramamoorthy G.K."/>
            <person name="Gryganskyi A."/>
            <person name="Culley D."/>
            <person name="Magnuson J.K."/>
            <person name="James T.Y."/>
            <person name="O'Malley M.A."/>
            <person name="Stajich J.E."/>
            <person name="Spatafora J.W."/>
            <person name="Visel A."/>
            <person name="Grigoriev I.V."/>
        </authorList>
    </citation>
    <scope>NUCLEOTIDE SEQUENCE [LARGE SCALE GENOMIC DNA]</scope>
    <source>
        <strain evidence="6 7">NRRL 2496</strain>
    </source>
</reference>
<evidence type="ECO:0000256" key="1">
    <source>
        <dbReference type="ARBA" id="ARBA00001974"/>
    </source>
</evidence>
<comment type="cofactor">
    <cofactor evidence="1">
        <name>FAD</name>
        <dbReference type="ChEBI" id="CHEBI:57692"/>
    </cofactor>
</comment>
<keyword evidence="3" id="KW-0274">FAD</keyword>
<keyword evidence="2" id="KW-0285">Flavoprotein</keyword>